<protein>
    <submittedName>
        <fullName evidence="1">Uncharacterized protein</fullName>
    </submittedName>
</protein>
<dbReference type="EMBL" id="UINC01009407">
    <property type="protein sequence ID" value="SVA42192.1"/>
    <property type="molecule type" value="Genomic_DNA"/>
</dbReference>
<name>A0A381VPJ5_9ZZZZ</name>
<gene>
    <name evidence="1" type="ORF">METZ01_LOCUS95046</name>
</gene>
<dbReference type="AlphaFoldDB" id="A0A381VPJ5"/>
<feature type="non-terminal residue" evidence="1">
    <location>
        <position position="115"/>
    </location>
</feature>
<proteinExistence type="predicted"/>
<organism evidence="1">
    <name type="scientific">marine metagenome</name>
    <dbReference type="NCBI Taxonomy" id="408172"/>
    <lineage>
        <taxon>unclassified sequences</taxon>
        <taxon>metagenomes</taxon>
        <taxon>ecological metagenomes</taxon>
    </lineage>
</organism>
<reference evidence="1" key="1">
    <citation type="submission" date="2018-05" db="EMBL/GenBank/DDBJ databases">
        <authorList>
            <person name="Lanie J.A."/>
            <person name="Ng W.-L."/>
            <person name="Kazmierczak K.M."/>
            <person name="Andrzejewski T.M."/>
            <person name="Davidsen T.M."/>
            <person name="Wayne K.J."/>
            <person name="Tettelin H."/>
            <person name="Glass J.I."/>
            <person name="Rusch D."/>
            <person name="Podicherti R."/>
            <person name="Tsui H.-C.T."/>
            <person name="Winkler M.E."/>
        </authorList>
    </citation>
    <scope>NUCLEOTIDE SEQUENCE</scope>
</reference>
<accession>A0A381VPJ5</accession>
<sequence>MRKILLFLLLTSLLFPVGGVVIFNDGTTVEGDINGVNANSVYITPIGLSFPEEILMDNVDSLRLYDGKLLIANSQVLLLYSNGQFMTPEEEKLNRQTAREEYDVEYVIIPNWSLN</sequence>
<evidence type="ECO:0000313" key="1">
    <source>
        <dbReference type="EMBL" id="SVA42192.1"/>
    </source>
</evidence>